<dbReference type="EMBL" id="FMXO01000025">
    <property type="protein sequence ID" value="SDB61508.1"/>
    <property type="molecule type" value="Genomic_DNA"/>
</dbReference>
<dbReference type="RefSeq" id="WP_092123915.1">
    <property type="nucleotide sequence ID" value="NZ_FMXO01000025.1"/>
</dbReference>
<sequence length="108" mass="12098">MNRLQPEQGYSFVDHTAVSVDELRNSYVYDSNHKQISGVKDVIVTSDRVEKFILDVGGFLGIGAHTVAISPSEIEIHKNNLGDIRIYIPMTKEQLKDLPEYAGKTSTF</sequence>
<gene>
    <name evidence="2" type="ORF">SAMN05660653_03204</name>
</gene>
<keyword evidence="3" id="KW-1185">Reference proteome</keyword>
<dbReference type="Gene3D" id="2.30.30.240">
    <property type="entry name" value="PRC-barrel domain"/>
    <property type="match status" value="1"/>
</dbReference>
<dbReference type="Pfam" id="PF05239">
    <property type="entry name" value="PRC"/>
    <property type="match status" value="1"/>
</dbReference>
<proteinExistence type="predicted"/>
<dbReference type="InterPro" id="IPR011033">
    <property type="entry name" value="PRC_barrel-like_sf"/>
</dbReference>
<name>A0A1G6EVS8_9BACT</name>
<feature type="domain" description="PRC-barrel" evidence="1">
    <location>
        <begin position="17"/>
        <end position="95"/>
    </location>
</feature>
<dbReference type="Proteomes" id="UP000198771">
    <property type="component" value="Unassembled WGS sequence"/>
</dbReference>
<organism evidence="2 3">
    <name type="scientific">Desulfonatronum thiosulfatophilum</name>
    <dbReference type="NCBI Taxonomy" id="617002"/>
    <lineage>
        <taxon>Bacteria</taxon>
        <taxon>Pseudomonadati</taxon>
        <taxon>Thermodesulfobacteriota</taxon>
        <taxon>Desulfovibrionia</taxon>
        <taxon>Desulfovibrionales</taxon>
        <taxon>Desulfonatronaceae</taxon>
        <taxon>Desulfonatronum</taxon>
    </lineage>
</organism>
<protein>
    <submittedName>
        <fullName evidence="2">PRC-barrel domain-containing protein</fullName>
    </submittedName>
</protein>
<dbReference type="STRING" id="617002.SAMN05660653_03204"/>
<reference evidence="2 3" key="1">
    <citation type="submission" date="2016-10" db="EMBL/GenBank/DDBJ databases">
        <authorList>
            <person name="de Groot N.N."/>
        </authorList>
    </citation>
    <scope>NUCLEOTIDE SEQUENCE [LARGE SCALE GENOMIC DNA]</scope>
    <source>
        <strain evidence="2 3">ASO4-2</strain>
    </source>
</reference>
<evidence type="ECO:0000313" key="3">
    <source>
        <dbReference type="Proteomes" id="UP000198771"/>
    </source>
</evidence>
<evidence type="ECO:0000259" key="1">
    <source>
        <dbReference type="Pfam" id="PF05239"/>
    </source>
</evidence>
<evidence type="ECO:0000313" key="2">
    <source>
        <dbReference type="EMBL" id="SDB61508.1"/>
    </source>
</evidence>
<dbReference type="AlphaFoldDB" id="A0A1G6EVS8"/>
<dbReference type="OrthoDB" id="5458319at2"/>
<accession>A0A1G6EVS8</accession>
<dbReference type="InterPro" id="IPR027275">
    <property type="entry name" value="PRC-brl_dom"/>
</dbReference>
<dbReference type="SUPFAM" id="SSF50346">
    <property type="entry name" value="PRC-barrel domain"/>
    <property type="match status" value="1"/>
</dbReference>